<gene>
    <name evidence="1" type="ORF">METZ01_LOCUS158818</name>
</gene>
<dbReference type="AlphaFoldDB" id="A0A382AX56"/>
<proteinExistence type="predicted"/>
<evidence type="ECO:0000313" key="1">
    <source>
        <dbReference type="EMBL" id="SVB05964.1"/>
    </source>
</evidence>
<name>A0A382AX56_9ZZZZ</name>
<dbReference type="EMBL" id="UINC01027170">
    <property type="protein sequence ID" value="SVB05964.1"/>
    <property type="molecule type" value="Genomic_DNA"/>
</dbReference>
<protein>
    <submittedName>
        <fullName evidence="1">Uncharacterized protein</fullName>
    </submittedName>
</protein>
<organism evidence="1">
    <name type="scientific">marine metagenome</name>
    <dbReference type="NCBI Taxonomy" id="408172"/>
    <lineage>
        <taxon>unclassified sequences</taxon>
        <taxon>metagenomes</taxon>
        <taxon>ecological metagenomes</taxon>
    </lineage>
</organism>
<reference evidence="1" key="1">
    <citation type="submission" date="2018-05" db="EMBL/GenBank/DDBJ databases">
        <authorList>
            <person name="Lanie J.A."/>
            <person name="Ng W.-L."/>
            <person name="Kazmierczak K.M."/>
            <person name="Andrzejewski T.M."/>
            <person name="Davidsen T.M."/>
            <person name="Wayne K.J."/>
            <person name="Tettelin H."/>
            <person name="Glass J.I."/>
            <person name="Rusch D."/>
            <person name="Podicherti R."/>
            <person name="Tsui H.-C.T."/>
            <person name="Winkler M.E."/>
        </authorList>
    </citation>
    <scope>NUCLEOTIDE SEQUENCE</scope>
</reference>
<sequence>MGETGPVVLVSAKMKESFADCDQGNRTVYTKT</sequence>
<accession>A0A382AX56</accession>